<evidence type="ECO:0000313" key="2">
    <source>
        <dbReference type="EMBL" id="NHB95070.1"/>
    </source>
</evidence>
<dbReference type="InterPro" id="IPR009100">
    <property type="entry name" value="AcylCoA_DH/oxidase_NM_dom_sf"/>
</dbReference>
<dbReference type="EMBL" id="PUJV01000001">
    <property type="protein sequence ID" value="NHB95070.1"/>
    <property type="molecule type" value="Genomic_DNA"/>
</dbReference>
<accession>A0A7X5QIV3</accession>
<organism evidence="2 3">
    <name type="scientific">Photorhabdus stackebrandtii</name>
    <dbReference type="NCBI Taxonomy" id="1123042"/>
    <lineage>
        <taxon>Bacteria</taxon>
        <taxon>Pseudomonadati</taxon>
        <taxon>Pseudomonadota</taxon>
        <taxon>Gammaproteobacteria</taxon>
        <taxon>Enterobacterales</taxon>
        <taxon>Morganellaceae</taxon>
        <taxon>Photorhabdus</taxon>
    </lineage>
</organism>
<gene>
    <name evidence="2" type="ORF">C5470_01030</name>
</gene>
<dbReference type="Proteomes" id="UP000547931">
    <property type="component" value="Unassembled WGS sequence"/>
</dbReference>
<comment type="caution">
    <text evidence="2">The sequence shown here is derived from an EMBL/GenBank/DDBJ whole genome shotgun (WGS) entry which is preliminary data.</text>
</comment>
<dbReference type="Gene3D" id="2.40.110.10">
    <property type="entry name" value="Butyryl-CoA Dehydrogenase, subunit A, domain 2"/>
    <property type="match status" value="1"/>
</dbReference>
<evidence type="ECO:0000256" key="1">
    <source>
        <dbReference type="SAM" id="MobiDB-lite"/>
    </source>
</evidence>
<dbReference type="RefSeq" id="WP_166285208.1">
    <property type="nucleotide sequence ID" value="NZ_CAWPIE010000001.1"/>
</dbReference>
<evidence type="ECO:0000313" key="3">
    <source>
        <dbReference type="Proteomes" id="UP000547931"/>
    </source>
</evidence>
<feature type="region of interest" description="Disordered" evidence="1">
    <location>
        <begin position="17"/>
        <end position="36"/>
    </location>
</feature>
<dbReference type="SUPFAM" id="SSF56645">
    <property type="entry name" value="Acyl-CoA dehydrogenase NM domain-like"/>
    <property type="match status" value="1"/>
</dbReference>
<protein>
    <submittedName>
        <fullName evidence="2">Uncharacterized protein</fullName>
    </submittedName>
</protein>
<proteinExistence type="predicted"/>
<sequence length="87" mass="9501">MSTGEMIGCFALSEPAAGSNPRGMESTLTKHDNNSVPIGRPITNTQFYVLNSEQKVLQLTPKVSYILVALAYQKATERIQNSLNDIS</sequence>
<keyword evidence="3" id="KW-1185">Reference proteome</keyword>
<reference evidence="2 3" key="1">
    <citation type="submission" date="2018-02" db="EMBL/GenBank/DDBJ databases">
        <authorList>
            <person name="Machado R.A."/>
        </authorList>
    </citation>
    <scope>NUCLEOTIDE SEQUENCE [LARGE SCALE GENOMIC DNA]</scope>
    <source>
        <strain evidence="2 3">DSM 23271</strain>
    </source>
</reference>
<name>A0A7X5QIV3_9GAMM</name>
<dbReference type="InterPro" id="IPR046373">
    <property type="entry name" value="Acyl-CoA_Oxase/DH_mid-dom_sf"/>
</dbReference>
<dbReference type="GO" id="GO:0016627">
    <property type="term" value="F:oxidoreductase activity, acting on the CH-CH group of donors"/>
    <property type="evidence" value="ECO:0007669"/>
    <property type="project" value="InterPro"/>
</dbReference>
<dbReference type="AlphaFoldDB" id="A0A7X5QIV3"/>